<dbReference type="GO" id="GO:0005975">
    <property type="term" value="P:carbohydrate metabolic process"/>
    <property type="evidence" value="ECO:0007669"/>
    <property type="project" value="InterPro"/>
</dbReference>
<evidence type="ECO:0000259" key="5">
    <source>
        <dbReference type="Pfam" id="PF00370"/>
    </source>
</evidence>
<dbReference type="GO" id="GO:0046316">
    <property type="term" value="F:gluconokinase activity"/>
    <property type="evidence" value="ECO:0007669"/>
    <property type="project" value="UniProtKB-EC"/>
</dbReference>
<feature type="domain" description="Carbohydrate kinase FGGY C-terminal" evidence="6">
    <location>
        <begin position="282"/>
        <end position="469"/>
    </location>
</feature>
<evidence type="ECO:0000313" key="7">
    <source>
        <dbReference type="EMBL" id="CAA9448879.1"/>
    </source>
</evidence>
<accession>A0A6J4QMK0</accession>
<keyword evidence="2 4" id="KW-0808">Transferase</keyword>
<dbReference type="EMBL" id="CADCVD010000101">
    <property type="protein sequence ID" value="CAA9448879.1"/>
    <property type="molecule type" value="Genomic_DNA"/>
</dbReference>
<dbReference type="SUPFAM" id="SSF53067">
    <property type="entry name" value="Actin-like ATPase domain"/>
    <property type="match status" value="2"/>
</dbReference>
<dbReference type="InterPro" id="IPR018483">
    <property type="entry name" value="Carb_kinase_FGGY_CS"/>
</dbReference>
<dbReference type="EC" id="2.7.1.12" evidence="7"/>
<dbReference type="InterPro" id="IPR018485">
    <property type="entry name" value="FGGY_C"/>
</dbReference>
<reference evidence="7" key="1">
    <citation type="submission" date="2020-02" db="EMBL/GenBank/DDBJ databases">
        <authorList>
            <person name="Meier V. D."/>
        </authorList>
    </citation>
    <scope>NUCLEOTIDE SEQUENCE</scope>
    <source>
        <strain evidence="7">AVDCRST_MAG37</strain>
    </source>
</reference>
<protein>
    <submittedName>
        <fullName evidence="7">Gluconokinase</fullName>
        <ecNumber evidence="7">2.7.1.12</ecNumber>
    </submittedName>
</protein>
<dbReference type="InterPro" id="IPR043129">
    <property type="entry name" value="ATPase_NBD"/>
</dbReference>
<dbReference type="PANTHER" id="PTHR43095">
    <property type="entry name" value="SUGAR KINASE"/>
    <property type="match status" value="1"/>
</dbReference>
<organism evidence="7">
    <name type="scientific">uncultured Rubrobacteraceae bacterium</name>
    <dbReference type="NCBI Taxonomy" id="349277"/>
    <lineage>
        <taxon>Bacteria</taxon>
        <taxon>Bacillati</taxon>
        <taxon>Actinomycetota</taxon>
        <taxon>Rubrobacteria</taxon>
        <taxon>Rubrobacterales</taxon>
        <taxon>Rubrobacteraceae</taxon>
        <taxon>environmental samples</taxon>
    </lineage>
</organism>
<evidence type="ECO:0000256" key="2">
    <source>
        <dbReference type="ARBA" id="ARBA00022679"/>
    </source>
</evidence>
<proteinExistence type="inferred from homology"/>
<dbReference type="PROSITE" id="PS00445">
    <property type="entry name" value="FGGY_KINASES_2"/>
    <property type="match status" value="1"/>
</dbReference>
<dbReference type="Gene3D" id="3.30.420.40">
    <property type="match status" value="2"/>
</dbReference>
<dbReference type="CDD" id="cd07770">
    <property type="entry name" value="ASKHA_NBD_FGGY_GntK"/>
    <property type="match status" value="1"/>
</dbReference>
<keyword evidence="3 4" id="KW-0418">Kinase</keyword>
<evidence type="ECO:0000256" key="3">
    <source>
        <dbReference type="ARBA" id="ARBA00022777"/>
    </source>
</evidence>
<dbReference type="Pfam" id="PF00370">
    <property type="entry name" value="FGGY_N"/>
    <property type="match status" value="1"/>
</dbReference>
<dbReference type="InterPro" id="IPR018484">
    <property type="entry name" value="FGGY_N"/>
</dbReference>
<sequence>MPQSILPQGKWMYWCWFRGGCLCSMRSSEHVMSIDVGSSSVRCALYDEAGGLVERTRTSFGYGFETTREGGATLDADKLCELIFRAVDETLARAETREISGIGLSTFWHGVLGVNRRGDPTTPVFTWADRRAAGAAEKLRQRLDEIAVHKRTGCMLHSSYLPAKLSWLSRSFPRQFEETVRWISPGEYLYLRLFGEAVVGTSMAAGTGLLDQNQTVWDTELLNTLPVNVEQLSPVSDEPARGLRGEFAQRWARLRDVPWFPALGDGACSNVGSGCVGRDRLALMVGTSGAIRMLWRASSVLPPAGLWCYRMDASRFVAGGALSDGGNLVAWLRKTLRLPEPEETEEQLATMEPDAHGLTFLPLLAGERGPAWADIANGTVAGLSLSTEPAEILRAAIEAVALRFALVAEGLDAAFPDEAAGREVVATGGGLLASPTWVGIMADALGRPVTVSRVPEASSRGAALLAAEALGGPRIEEVAAPLGETVEPDEGRYEAYRRALERQRDLYEAVVGNRKGGA</sequence>
<dbReference type="InterPro" id="IPR000577">
    <property type="entry name" value="Carb_kinase_FGGY"/>
</dbReference>
<name>A0A6J4QMK0_9ACTN</name>
<dbReference type="AlphaFoldDB" id="A0A6J4QMK0"/>
<feature type="domain" description="Carbohydrate kinase FGGY N-terminal" evidence="5">
    <location>
        <begin position="31"/>
        <end position="272"/>
    </location>
</feature>
<dbReference type="PANTHER" id="PTHR43095:SF2">
    <property type="entry name" value="GLUCONOKINASE"/>
    <property type="match status" value="1"/>
</dbReference>
<dbReference type="InterPro" id="IPR050406">
    <property type="entry name" value="FGGY_Carb_Kinase"/>
</dbReference>
<comment type="similarity">
    <text evidence="1 4">Belongs to the FGGY kinase family.</text>
</comment>
<dbReference type="PIRSF" id="PIRSF000538">
    <property type="entry name" value="GlpK"/>
    <property type="match status" value="1"/>
</dbReference>
<evidence type="ECO:0000259" key="6">
    <source>
        <dbReference type="Pfam" id="PF02782"/>
    </source>
</evidence>
<gene>
    <name evidence="7" type="ORF">AVDCRST_MAG37-2121</name>
</gene>
<evidence type="ECO:0000256" key="1">
    <source>
        <dbReference type="ARBA" id="ARBA00009156"/>
    </source>
</evidence>
<dbReference type="Pfam" id="PF02782">
    <property type="entry name" value="FGGY_C"/>
    <property type="match status" value="1"/>
</dbReference>
<evidence type="ECO:0000256" key="4">
    <source>
        <dbReference type="RuleBase" id="RU003733"/>
    </source>
</evidence>